<reference evidence="2" key="1">
    <citation type="submission" date="2021-03" db="EMBL/GenBank/DDBJ databases">
        <authorList>
            <person name="Bekaert M."/>
        </authorList>
    </citation>
    <scope>NUCLEOTIDE SEQUENCE</scope>
</reference>
<dbReference type="OrthoDB" id="10590495at2759"/>
<protein>
    <submittedName>
        <fullName evidence="2">Uncharacterized protein</fullName>
    </submittedName>
</protein>
<sequence length="191" mass="21070">MTTHVDYSYSTDSTDNYKTSFSNLFSSVSNKQSFKFSSKSPTIRSATETPITNTEHPSTVYDKTVTEITDTAIISAITTEKSTQGPVSIVSTSKASDRIPNEFCLCPCSSTKKPSNEPFSINNMRLNKKTLSSYRRTLTSATDQRFSVLLIGWSGVFVLVMAVLMIIIPDILTLVKVIRKRKSKSKVAGIS</sequence>
<keyword evidence="1" id="KW-0812">Transmembrane</keyword>
<dbReference type="EMBL" id="CAJPWZ010001834">
    <property type="protein sequence ID" value="CAG2225085.1"/>
    <property type="molecule type" value="Genomic_DNA"/>
</dbReference>
<name>A0A8S3T189_MYTED</name>
<evidence type="ECO:0000313" key="3">
    <source>
        <dbReference type="Proteomes" id="UP000683360"/>
    </source>
</evidence>
<feature type="transmembrane region" description="Helical" evidence="1">
    <location>
        <begin position="150"/>
        <end position="175"/>
    </location>
</feature>
<keyword evidence="3" id="KW-1185">Reference proteome</keyword>
<dbReference type="Proteomes" id="UP000683360">
    <property type="component" value="Unassembled WGS sequence"/>
</dbReference>
<keyword evidence="1" id="KW-1133">Transmembrane helix</keyword>
<dbReference type="AlphaFoldDB" id="A0A8S3T189"/>
<evidence type="ECO:0000313" key="2">
    <source>
        <dbReference type="EMBL" id="CAG2225085.1"/>
    </source>
</evidence>
<evidence type="ECO:0000256" key="1">
    <source>
        <dbReference type="SAM" id="Phobius"/>
    </source>
</evidence>
<accession>A0A8S3T189</accession>
<comment type="caution">
    <text evidence="2">The sequence shown here is derived from an EMBL/GenBank/DDBJ whole genome shotgun (WGS) entry which is preliminary data.</text>
</comment>
<keyword evidence="1" id="KW-0472">Membrane</keyword>
<gene>
    <name evidence="2" type="ORF">MEDL_38237</name>
</gene>
<organism evidence="2 3">
    <name type="scientific">Mytilus edulis</name>
    <name type="common">Blue mussel</name>
    <dbReference type="NCBI Taxonomy" id="6550"/>
    <lineage>
        <taxon>Eukaryota</taxon>
        <taxon>Metazoa</taxon>
        <taxon>Spiralia</taxon>
        <taxon>Lophotrochozoa</taxon>
        <taxon>Mollusca</taxon>
        <taxon>Bivalvia</taxon>
        <taxon>Autobranchia</taxon>
        <taxon>Pteriomorphia</taxon>
        <taxon>Mytilida</taxon>
        <taxon>Mytiloidea</taxon>
        <taxon>Mytilidae</taxon>
        <taxon>Mytilinae</taxon>
        <taxon>Mytilus</taxon>
    </lineage>
</organism>
<proteinExistence type="predicted"/>